<feature type="transmembrane region" description="Helical" evidence="2">
    <location>
        <begin position="236"/>
        <end position="256"/>
    </location>
</feature>
<gene>
    <name evidence="3" type="ORF">GGR95_000456</name>
</gene>
<comment type="caution">
    <text evidence="3">The sequence shown here is derived from an EMBL/GenBank/DDBJ whole genome shotgun (WGS) entry which is preliminary data.</text>
</comment>
<feature type="transmembrane region" description="Helical" evidence="2">
    <location>
        <begin position="855"/>
        <end position="872"/>
    </location>
</feature>
<feature type="transmembrane region" description="Helical" evidence="2">
    <location>
        <begin position="817"/>
        <end position="835"/>
    </location>
</feature>
<feature type="transmembrane region" description="Helical" evidence="2">
    <location>
        <begin position="884"/>
        <end position="901"/>
    </location>
</feature>
<feature type="compositionally biased region" description="Acidic residues" evidence="1">
    <location>
        <begin position="956"/>
        <end position="968"/>
    </location>
</feature>
<dbReference type="Proteomes" id="UP000530268">
    <property type="component" value="Unassembled WGS sequence"/>
</dbReference>
<feature type="transmembrane region" description="Helical" evidence="2">
    <location>
        <begin position="310"/>
        <end position="329"/>
    </location>
</feature>
<feature type="transmembrane region" description="Helical" evidence="2">
    <location>
        <begin position="570"/>
        <end position="588"/>
    </location>
</feature>
<feature type="transmembrane region" description="Helical" evidence="2">
    <location>
        <begin position="389"/>
        <end position="410"/>
    </location>
</feature>
<dbReference type="AlphaFoldDB" id="A0A7W6GZB3"/>
<feature type="transmembrane region" description="Helical" evidence="2">
    <location>
        <begin position="147"/>
        <end position="167"/>
    </location>
</feature>
<dbReference type="Pfam" id="PF10101">
    <property type="entry name" value="DUF2339"/>
    <property type="match status" value="1"/>
</dbReference>
<feature type="region of interest" description="Disordered" evidence="1">
    <location>
        <begin position="939"/>
        <end position="968"/>
    </location>
</feature>
<feature type="transmembrane region" description="Helical" evidence="2">
    <location>
        <begin position="618"/>
        <end position="636"/>
    </location>
</feature>
<dbReference type="PANTHER" id="PTHR38434:SF1">
    <property type="entry name" value="BLL2549 PROTEIN"/>
    <property type="match status" value="1"/>
</dbReference>
<evidence type="ECO:0000313" key="4">
    <source>
        <dbReference type="Proteomes" id="UP000530268"/>
    </source>
</evidence>
<dbReference type="RefSeq" id="WP_184562309.1">
    <property type="nucleotide sequence ID" value="NZ_JACIEI010000001.1"/>
</dbReference>
<evidence type="ECO:0000256" key="1">
    <source>
        <dbReference type="SAM" id="MobiDB-lite"/>
    </source>
</evidence>
<sequence length="968" mass="102013">MDGLLLIAALVVLAIPVTLIALIIGQSGLRTRLHDAENKITALQKTIDAMGNGKVEKPQNALEPWKTVSAQPASVSDTPAVQTAPVSEAKAPEAKEIVWPRSQSTPPPITQKPPVLPAEPTKLVAPRPPSPIAQALADFGPWLQQNWFYAVSAASLALAGVFLVQYGMENGLLPPRARVAAALAFGAALIGVGEFIRRRFGDGPQSATAYLPSVFSGAGIVTLFGAILSARMMYDLIGGGSAMVGMVAVALIAVVLGWMHGPLLVAVGVIGAYGAPLVLGDSSADASPLFGYFAVIALLGLGVDTVRRWGWISALTLTLAYLMGFAIVLGGGGATAWTGQLYFAVLPLLAILIPARSFVPDHAGPPALLGVLGRMTLGAKERGATWPSFPTLLAFASVAASCFILLTIWKPGEAEIWLSVGLMTVLGAVLILWSRRAPALQDAALLPMGTLLLSVFAQGENRRVTYRQFIDTYSESPEAAFPWVVTLLLVLAVGLSVLALWRAMRGGQFGVIWAVIAAVYAPAMAIVLEMVWNPAAVIGAYPWALHAAGLAVLMALFAERLARQDGAERLRVSFAVMSMLACLAFAFVIVLSSVALTVALSVTVVAAAALDRMWRLPALSWFIAVGVVTVGFRLVADPGLVYGAEGPLAGVLLAYGGALAAFIAALWLLRPLERQTAKVMLDSAAWSTGGLTLSLLVLRWIESKVGIGYVESHWSLGLNAAIWIGLALAQVQRSEGRSAGVLDKMRWALAALFGLIGGVALLGALTEANPVFEAGKSADVYGPIVINTLAAAYLVPALVLLAGAWRLGQIDLRLRKGLAITSGALTVIWALTVIRHFWQGGSMMPLSLGISQPEQYTYTLILLVTGAGLFYQSLARRSDELRKAGLVVIGMAVAKVFLIDVTDLDGLTRVFSLLVLGLALAALAWLNRWAQDRDLAEAAHPVPPAVPPSLPSSDAASEDDRETTEDKE</sequence>
<feature type="transmembrane region" description="Helical" evidence="2">
    <location>
        <begin position="416"/>
        <end position="433"/>
    </location>
</feature>
<feature type="transmembrane region" description="Helical" evidence="2">
    <location>
        <begin position="263"/>
        <end position="280"/>
    </location>
</feature>
<accession>A0A7W6GZB3</accession>
<dbReference type="InterPro" id="IPR014600">
    <property type="entry name" value="UCP035905_mem"/>
</dbReference>
<name>A0A7W6GZB3_9RHOB</name>
<dbReference type="EMBL" id="JACIEI010000001">
    <property type="protein sequence ID" value="MBB3992837.1"/>
    <property type="molecule type" value="Genomic_DNA"/>
</dbReference>
<keyword evidence="2" id="KW-1133">Transmembrane helix</keyword>
<proteinExistence type="predicted"/>
<feature type="transmembrane region" description="Helical" evidence="2">
    <location>
        <begin position="907"/>
        <end position="926"/>
    </location>
</feature>
<feature type="transmembrane region" description="Helical" evidence="2">
    <location>
        <begin position="540"/>
        <end position="558"/>
    </location>
</feature>
<keyword evidence="4" id="KW-1185">Reference proteome</keyword>
<feature type="transmembrane region" description="Helical" evidence="2">
    <location>
        <begin position="784"/>
        <end position="805"/>
    </location>
</feature>
<organism evidence="3 4">
    <name type="scientific">Sulfitobacter undariae</name>
    <dbReference type="NCBI Taxonomy" id="1563671"/>
    <lineage>
        <taxon>Bacteria</taxon>
        <taxon>Pseudomonadati</taxon>
        <taxon>Pseudomonadota</taxon>
        <taxon>Alphaproteobacteria</taxon>
        <taxon>Rhodobacterales</taxon>
        <taxon>Roseobacteraceae</taxon>
        <taxon>Sulfitobacter</taxon>
    </lineage>
</organism>
<feature type="transmembrane region" description="Helical" evidence="2">
    <location>
        <begin position="594"/>
        <end position="611"/>
    </location>
</feature>
<feature type="transmembrane region" description="Helical" evidence="2">
    <location>
        <begin position="179"/>
        <end position="196"/>
    </location>
</feature>
<feature type="transmembrane region" description="Helical" evidence="2">
    <location>
        <begin position="208"/>
        <end position="230"/>
    </location>
</feature>
<dbReference type="PANTHER" id="PTHR38434">
    <property type="entry name" value="BLL2549 PROTEIN"/>
    <property type="match status" value="1"/>
</dbReference>
<evidence type="ECO:0000313" key="3">
    <source>
        <dbReference type="EMBL" id="MBB3992837.1"/>
    </source>
</evidence>
<feature type="compositionally biased region" description="Pro residues" evidence="1">
    <location>
        <begin position="941"/>
        <end position="950"/>
    </location>
</feature>
<evidence type="ECO:0000256" key="2">
    <source>
        <dbReference type="SAM" id="Phobius"/>
    </source>
</evidence>
<feature type="transmembrane region" description="Helical" evidence="2">
    <location>
        <begin position="747"/>
        <end position="764"/>
    </location>
</feature>
<feature type="transmembrane region" description="Helical" evidence="2">
    <location>
        <begin position="6"/>
        <end position="24"/>
    </location>
</feature>
<feature type="transmembrane region" description="Helical" evidence="2">
    <location>
        <begin position="286"/>
        <end position="303"/>
    </location>
</feature>
<feature type="transmembrane region" description="Helical" evidence="2">
    <location>
        <begin position="508"/>
        <end position="528"/>
    </location>
</feature>
<dbReference type="InterPro" id="IPR019286">
    <property type="entry name" value="DUF2339_TM"/>
</dbReference>
<reference evidence="3 4" key="1">
    <citation type="submission" date="2020-08" db="EMBL/GenBank/DDBJ databases">
        <title>Genomic Encyclopedia of Type Strains, Phase IV (KMG-IV): sequencing the most valuable type-strain genomes for metagenomic binning, comparative biology and taxonomic classification.</title>
        <authorList>
            <person name="Goeker M."/>
        </authorList>
    </citation>
    <scope>NUCLEOTIDE SEQUENCE [LARGE SCALE GENOMIC DNA]</scope>
    <source>
        <strain evidence="3 4">DSM 102234</strain>
    </source>
</reference>
<keyword evidence="2" id="KW-0812">Transmembrane</keyword>
<dbReference type="PIRSF" id="PIRSF035905">
    <property type="entry name" value="UCP035905_mp"/>
    <property type="match status" value="1"/>
</dbReference>
<feature type="transmembrane region" description="Helical" evidence="2">
    <location>
        <begin position="479"/>
        <end position="501"/>
    </location>
</feature>
<feature type="transmembrane region" description="Helical" evidence="2">
    <location>
        <begin position="648"/>
        <end position="669"/>
    </location>
</feature>
<protein>
    <submittedName>
        <fullName evidence="3">Putative membrane protein</fullName>
    </submittedName>
</protein>
<keyword evidence="2" id="KW-0472">Membrane</keyword>